<dbReference type="NCBIfam" id="NF003805">
    <property type="entry name" value="PRK05395.1-2"/>
    <property type="match status" value="1"/>
</dbReference>
<accession>A0ABU8DGD0</accession>
<evidence type="ECO:0000256" key="4">
    <source>
        <dbReference type="ARBA" id="ARBA00011037"/>
    </source>
</evidence>
<protein>
    <recommendedName>
        <fullName evidence="6 8">3-dehydroquinate dehydratase</fullName>
        <shortName evidence="8">3-dehydroquinase</shortName>
        <ecNumber evidence="6 8">4.2.1.10</ecNumber>
    </recommendedName>
    <alternativeName>
        <fullName evidence="8">Type II DHQase</fullName>
    </alternativeName>
</protein>
<feature type="binding site" evidence="8">
    <location>
        <position position="111"/>
    </location>
    <ligand>
        <name>substrate</name>
    </ligand>
</feature>
<dbReference type="Pfam" id="PF01220">
    <property type="entry name" value="DHquinase_II"/>
    <property type="match status" value="1"/>
</dbReference>
<evidence type="ECO:0000313" key="9">
    <source>
        <dbReference type="EMBL" id="MEI2682386.1"/>
    </source>
</evidence>
<dbReference type="GO" id="GO:0003855">
    <property type="term" value="F:3-dehydroquinate dehydratase activity"/>
    <property type="evidence" value="ECO:0007669"/>
    <property type="project" value="UniProtKB-EC"/>
</dbReference>
<dbReference type="EC" id="4.2.1.10" evidence="6 8"/>
<evidence type="ECO:0000256" key="3">
    <source>
        <dbReference type="ARBA" id="ARBA00004902"/>
    </source>
</evidence>
<keyword evidence="8" id="KW-0028">Amino-acid biosynthesis</keyword>
<dbReference type="PANTHER" id="PTHR21272">
    <property type="entry name" value="CATABOLIC 3-DEHYDROQUINASE"/>
    <property type="match status" value="1"/>
</dbReference>
<evidence type="ECO:0000256" key="2">
    <source>
        <dbReference type="ARBA" id="ARBA00003924"/>
    </source>
</evidence>
<comment type="function">
    <text evidence="2 8">Catalyzes a trans-dehydration via an enolate intermediate.</text>
</comment>
<dbReference type="HAMAP" id="MF_00169">
    <property type="entry name" value="AroQ"/>
    <property type="match status" value="1"/>
</dbReference>
<dbReference type="PROSITE" id="PS01029">
    <property type="entry name" value="DEHYDROQUINASE_II"/>
    <property type="match status" value="1"/>
</dbReference>
<comment type="subunit">
    <text evidence="5 8">Homododecamer.</text>
</comment>
<comment type="catalytic activity">
    <reaction evidence="1 8">
        <text>3-dehydroquinate = 3-dehydroshikimate + H2O</text>
        <dbReference type="Rhea" id="RHEA:21096"/>
        <dbReference type="ChEBI" id="CHEBI:15377"/>
        <dbReference type="ChEBI" id="CHEBI:16630"/>
        <dbReference type="ChEBI" id="CHEBI:32364"/>
        <dbReference type="EC" id="4.2.1.10"/>
    </reaction>
</comment>
<feature type="active site" description="Proton acceptor" evidence="8">
    <location>
        <position position="23"/>
    </location>
</feature>
<dbReference type="CDD" id="cd00466">
    <property type="entry name" value="DHQase_II"/>
    <property type="match status" value="1"/>
</dbReference>
<feature type="site" description="Transition state stabilizer" evidence="8">
    <location>
        <position position="18"/>
    </location>
</feature>
<evidence type="ECO:0000256" key="8">
    <source>
        <dbReference type="HAMAP-Rule" id="MF_00169"/>
    </source>
</evidence>
<evidence type="ECO:0000256" key="1">
    <source>
        <dbReference type="ARBA" id="ARBA00001864"/>
    </source>
</evidence>
<dbReference type="EMBL" id="JBANEI010000007">
    <property type="protein sequence ID" value="MEI2682386.1"/>
    <property type="molecule type" value="Genomic_DNA"/>
</dbReference>
<evidence type="ECO:0000256" key="7">
    <source>
        <dbReference type="ARBA" id="ARBA00023239"/>
    </source>
</evidence>
<evidence type="ECO:0000256" key="6">
    <source>
        <dbReference type="ARBA" id="ARBA00012060"/>
    </source>
</evidence>
<feature type="active site" description="Proton donor" evidence="8">
    <location>
        <position position="100"/>
    </location>
</feature>
<dbReference type="RefSeq" id="WP_048914522.1">
    <property type="nucleotide sequence ID" value="NZ_CAKKMT010000005.1"/>
</dbReference>
<comment type="similarity">
    <text evidence="4 8">Belongs to the type-II 3-dehydroquinase family.</text>
</comment>
<proteinExistence type="inferred from homology"/>
<keyword evidence="8" id="KW-0057">Aromatic amino acid biosynthesis</keyword>
<keyword evidence="7 8" id="KW-0456">Lyase</keyword>
<feature type="binding site" evidence="8">
    <location>
        <position position="80"/>
    </location>
    <ligand>
        <name>substrate</name>
    </ligand>
</feature>
<dbReference type="SUPFAM" id="SSF52304">
    <property type="entry name" value="Type II 3-dehydroquinate dehydratase"/>
    <property type="match status" value="1"/>
</dbReference>
<name>A0ABU8DGD0_ERWAP</name>
<dbReference type="NCBIfam" id="NF003807">
    <property type="entry name" value="PRK05395.1-4"/>
    <property type="match status" value="1"/>
</dbReference>
<evidence type="ECO:0000256" key="5">
    <source>
        <dbReference type="ARBA" id="ARBA00011193"/>
    </source>
</evidence>
<feature type="binding site" evidence="8">
    <location>
        <position position="74"/>
    </location>
    <ligand>
        <name>substrate</name>
    </ligand>
</feature>
<dbReference type="Proteomes" id="UP001306592">
    <property type="component" value="Unassembled WGS sequence"/>
</dbReference>
<feature type="binding site" evidence="8">
    <location>
        <position position="87"/>
    </location>
    <ligand>
        <name>substrate</name>
    </ligand>
</feature>
<dbReference type="NCBIfam" id="NF003806">
    <property type="entry name" value="PRK05395.1-3"/>
    <property type="match status" value="1"/>
</dbReference>
<dbReference type="NCBIfam" id="NF003804">
    <property type="entry name" value="PRK05395.1-1"/>
    <property type="match status" value="1"/>
</dbReference>
<feature type="binding site" evidence="8">
    <location>
        <begin position="101"/>
        <end position="102"/>
    </location>
    <ligand>
        <name>substrate</name>
    </ligand>
</feature>
<reference evidence="9 10" key="1">
    <citation type="submission" date="2024-02" db="EMBL/GenBank/DDBJ databases">
        <title>First report Erwinia aphidicola in onion in Chile.</title>
        <authorList>
            <person name="Valenzuela M."/>
            <person name="Pena M."/>
            <person name="Dutta B."/>
        </authorList>
    </citation>
    <scope>NUCLEOTIDE SEQUENCE [LARGE SCALE GENOMIC DNA]</scope>
    <source>
        <strain evidence="9 10">QCJ3A</strain>
    </source>
</reference>
<gene>
    <name evidence="8 9" type="primary">aroQ</name>
    <name evidence="9" type="ORF">V8N49_12045</name>
</gene>
<dbReference type="NCBIfam" id="TIGR01088">
    <property type="entry name" value="aroQ"/>
    <property type="match status" value="1"/>
</dbReference>
<comment type="caution">
    <text evidence="9">The sequence shown here is derived from an EMBL/GenBank/DDBJ whole genome shotgun (WGS) entry which is preliminary data.</text>
</comment>
<dbReference type="InterPro" id="IPR036441">
    <property type="entry name" value="DHquinase_II_sf"/>
</dbReference>
<dbReference type="PANTHER" id="PTHR21272:SF3">
    <property type="entry name" value="CATABOLIC 3-DEHYDROQUINASE"/>
    <property type="match status" value="1"/>
</dbReference>
<comment type="pathway">
    <text evidence="3 8">Metabolic intermediate biosynthesis; chorismate biosynthesis; chorismate from D-erythrose 4-phosphate and phosphoenolpyruvate: step 3/7.</text>
</comment>
<sequence length="147" mass="16440">MRTIYVLNGPNLNLLGTREPETYGSDTLASVEALCRASARELDVAIEFRQTNHEGEMIEWIQQARLHAQALVINPAAWTHTSVAIRDAVTAVALPLWEVHITNVHKREPFRHHSYLSDVAQGVICGYGIRGYRYALMEAARAIGMQS</sequence>
<dbReference type="PIRSF" id="PIRSF001399">
    <property type="entry name" value="DHquinase_II"/>
    <property type="match status" value="1"/>
</dbReference>
<dbReference type="InterPro" id="IPR018509">
    <property type="entry name" value="DHquinase_II_CS"/>
</dbReference>
<keyword evidence="10" id="KW-1185">Reference proteome</keyword>
<dbReference type="InterPro" id="IPR001874">
    <property type="entry name" value="DHquinase_II"/>
</dbReference>
<evidence type="ECO:0000313" key="10">
    <source>
        <dbReference type="Proteomes" id="UP001306592"/>
    </source>
</evidence>
<organism evidence="9 10">
    <name type="scientific">Erwinia aphidicola</name>
    <dbReference type="NCBI Taxonomy" id="68334"/>
    <lineage>
        <taxon>Bacteria</taxon>
        <taxon>Pseudomonadati</taxon>
        <taxon>Pseudomonadota</taxon>
        <taxon>Gammaproteobacteria</taxon>
        <taxon>Enterobacterales</taxon>
        <taxon>Erwiniaceae</taxon>
        <taxon>Erwinia</taxon>
    </lineage>
</organism>
<dbReference type="Gene3D" id="3.40.50.9100">
    <property type="entry name" value="Dehydroquinase, class II"/>
    <property type="match status" value="1"/>
</dbReference>